<protein>
    <recommendedName>
        <fullName evidence="3">2-amino-4-ketopentanoate thiolase</fullName>
    </recommendedName>
</protein>
<evidence type="ECO:0000313" key="2">
    <source>
        <dbReference type="Proteomes" id="UP000055014"/>
    </source>
</evidence>
<comment type="caution">
    <text evidence="1">The sequence shown here is derived from an EMBL/GenBank/DDBJ whole genome shotgun (WGS) entry which is preliminary data.</text>
</comment>
<proteinExistence type="predicted"/>
<gene>
    <name evidence="1" type="ORF">XE02_0368</name>
</gene>
<dbReference type="AlphaFoldDB" id="A0A117M8V5"/>
<evidence type="ECO:0000313" key="1">
    <source>
        <dbReference type="EMBL" id="KUK90804.1"/>
    </source>
</evidence>
<evidence type="ECO:0008006" key="3">
    <source>
        <dbReference type="Google" id="ProtNLM"/>
    </source>
</evidence>
<name>A0A117M8V5_9BACT</name>
<dbReference type="EMBL" id="LGGW01000019">
    <property type="protein sequence ID" value="KUK90804.1"/>
    <property type="molecule type" value="Genomic_DNA"/>
</dbReference>
<sequence>MSAIKGQWVQIHRILLNPGERAPSVPEDTGNLPLELRVRGFLQEEKAEVGELVTIETAAGRKVYGKIESVEPTHEHNFGDYIPELAEAGIELTRWLTGGDEDE</sequence>
<dbReference type="Pfam" id="PF22010">
    <property type="entry name" value="OrtA"/>
    <property type="match status" value="1"/>
</dbReference>
<reference evidence="2" key="1">
    <citation type="journal article" date="2015" name="MBio">
        <title>Genome-Resolved Metagenomic Analysis Reveals Roles for Candidate Phyla and Other Microbial Community Members in Biogeochemical Transformations in Oil Reservoirs.</title>
        <authorList>
            <person name="Hu P."/>
            <person name="Tom L."/>
            <person name="Singh A."/>
            <person name="Thomas B.C."/>
            <person name="Baker B.J."/>
            <person name="Piceno Y.M."/>
            <person name="Andersen G.L."/>
            <person name="Banfield J.F."/>
        </authorList>
    </citation>
    <scope>NUCLEOTIDE SEQUENCE [LARGE SCALE GENOMIC DNA]</scope>
</reference>
<dbReference type="NCBIfam" id="NF040739">
    <property type="entry name" value="ornith_OrtA"/>
    <property type="match status" value="1"/>
</dbReference>
<accession>A0A117M8V5</accession>
<dbReference type="InterPro" id="IPR047755">
    <property type="entry name" value="OrtA"/>
</dbReference>
<dbReference type="Proteomes" id="UP000055014">
    <property type="component" value="Unassembled WGS sequence"/>
</dbReference>
<dbReference type="PATRIC" id="fig|1236046.5.peg.1484"/>
<organism evidence="1 2">
    <name type="scientific">Mesotoga infera</name>
    <dbReference type="NCBI Taxonomy" id="1236046"/>
    <lineage>
        <taxon>Bacteria</taxon>
        <taxon>Thermotogati</taxon>
        <taxon>Thermotogota</taxon>
        <taxon>Thermotogae</taxon>
        <taxon>Kosmotogales</taxon>
        <taxon>Kosmotogaceae</taxon>
        <taxon>Mesotoga</taxon>
    </lineage>
</organism>